<evidence type="ECO:0008006" key="5">
    <source>
        <dbReference type="Google" id="ProtNLM"/>
    </source>
</evidence>
<dbReference type="SUPFAM" id="SSF53335">
    <property type="entry name" value="S-adenosyl-L-methionine-dependent methyltransferases"/>
    <property type="match status" value="1"/>
</dbReference>
<feature type="region of interest" description="Disordered" evidence="3">
    <location>
        <begin position="1060"/>
        <end position="1103"/>
    </location>
</feature>
<feature type="region of interest" description="Disordered" evidence="3">
    <location>
        <begin position="584"/>
        <end position="653"/>
    </location>
</feature>
<gene>
    <name evidence="4" type="ORF">MSP1401_LOCUS7867</name>
</gene>
<evidence type="ECO:0000256" key="1">
    <source>
        <dbReference type="ARBA" id="ARBA00022603"/>
    </source>
</evidence>
<dbReference type="SUPFAM" id="SSF63748">
    <property type="entry name" value="Tudor/PWWP/MBT"/>
    <property type="match status" value="2"/>
</dbReference>
<feature type="compositionally biased region" description="Basic and acidic residues" evidence="3">
    <location>
        <begin position="343"/>
        <end position="372"/>
    </location>
</feature>
<feature type="compositionally biased region" description="Basic and acidic residues" evidence="3">
    <location>
        <begin position="805"/>
        <end position="828"/>
    </location>
</feature>
<feature type="compositionally biased region" description="Low complexity" evidence="3">
    <location>
        <begin position="303"/>
        <end position="314"/>
    </location>
</feature>
<evidence type="ECO:0000256" key="3">
    <source>
        <dbReference type="SAM" id="MobiDB-lite"/>
    </source>
</evidence>
<feature type="compositionally biased region" description="Basic and acidic residues" evidence="3">
    <location>
        <begin position="384"/>
        <end position="393"/>
    </location>
</feature>
<name>A0A7S0D4M6_MICPS</name>
<feature type="region of interest" description="Disordered" evidence="3">
    <location>
        <begin position="284"/>
        <end position="403"/>
    </location>
</feature>
<dbReference type="AlphaFoldDB" id="A0A7S0D4M6"/>
<sequence length="1277" mass="136992">MKVASLFTGLGGLDLGLEQAGHEIILQVESDDRCASVLRTQFPRARLNRNLHALRQLPAETEVLAATLPWPEEEDDDAKARAAVEHPWLPASRAAATEEHAHFFRLLATRPVSWVVLELPVSLLRWATAAVPARPPPIANVVKELETLNYRWAYRVVDLPGFGVPLHRRRVFIVASLHGDPRDVLLSQTSRCAGECAEAGLCYACFHVEPSFGEPSSAAACVDFTEKRRPPVLHEIESLTPRNVRRLCVVREDMCKEGRDAAGMLCANDVERLMGFPEEWTEPCARASRAHTPESEDERANNPSSDPSPESKPSPMEHAGAEMERPRGEEKEDGGVRTPAEAEGDRARRERSANESVARECSEHSEIEHDVDPDAQMLSADPTPDPRESREDAGESSDDDLPITAQEAHDIVRIMLMASATAVPQARWIGERLLDPYGAKFQRHRLGVPFNKEVVGGLDEPDGRAWADAGWNVGSGSGASDERWRGRHALRDCGDAPANEPFAPLGSFLKAHGATPSADAAAAYVTQLQIAHTDIPGFVMDALDPYGEASAGDTAHWAGDKPHATELIPLEDLADLASAEPSIVVPGRPASRGAPAGPQPATPAEGEKQGETHAGAQVKEEEGASNETHAGAGEGSVGETDAAAKVAEKEEEALSPIEALAADLSGDEDEANHEDPFMVGTPVWAPWKVGKGTDQTLWPGISLDRKEHKEVIPDAALRMKQPKGATSETHKLVVFFGDRTYMWLPVSSFRDFEFRGEVFEKRMAQNVKRYCATFERACAEARVWGRTWRRLRAAEERKKRKRRESAREKREAAAAATRAEEEARRSAQETDAVATPEAKEAHQGGAGANERTPGGCASEDAEKQKRASGEALLNAKEETKARDGSPDSSGSPGLFGVEDFGPDGYSGSLVSGAEPEPCGACRVCRARTPQAVREQALAAMKKTKDAGAEPLVPRHLKCPQVSAVRAARKGHAGALVALRREGAVGARVLVLWDDDDRFYRGTVRRFDPNAFTHDVEYDDGEISVGLRLWCESIANVDPATDPHPHGRAVLNSVINSGADVPNANAGAENANAHAKKRKASSSKAQDHAAENLSAQKKRKAAAEAANDDGAQRCEACARAHKGISYCAARGHVANGAKRAGDGAGGGGKDGAKDPTLYRNDGAPRVAARRGGNGKFVVSESVGAVLLAAGLEVPERCQLCIRRKKGLAHCLKKQHIWLTPEQSAVLAKTPAAPKPGKAGKDAKAAQAQAAAAAAMAAAMMGMGAMPVPMGMSMPRPPQ</sequence>
<dbReference type="Gene3D" id="2.30.30.140">
    <property type="match status" value="2"/>
</dbReference>
<evidence type="ECO:0000256" key="2">
    <source>
        <dbReference type="ARBA" id="ARBA00022679"/>
    </source>
</evidence>
<dbReference type="Gene3D" id="3.40.50.150">
    <property type="entry name" value="Vaccinia Virus protein VP39"/>
    <property type="match status" value="1"/>
</dbReference>
<dbReference type="EMBL" id="HBEN01009493">
    <property type="protein sequence ID" value="CAD8443346.1"/>
    <property type="molecule type" value="Transcribed_RNA"/>
</dbReference>
<dbReference type="GO" id="GO:0032259">
    <property type="term" value="P:methylation"/>
    <property type="evidence" value="ECO:0007669"/>
    <property type="project" value="UniProtKB-KW"/>
</dbReference>
<dbReference type="PRINTS" id="PR00105">
    <property type="entry name" value="C5METTRFRASE"/>
</dbReference>
<dbReference type="GO" id="GO:0008168">
    <property type="term" value="F:methyltransferase activity"/>
    <property type="evidence" value="ECO:0007669"/>
    <property type="project" value="UniProtKB-KW"/>
</dbReference>
<feature type="region of interest" description="Disordered" evidence="3">
    <location>
        <begin position="794"/>
        <end position="900"/>
    </location>
</feature>
<dbReference type="InterPro" id="IPR029063">
    <property type="entry name" value="SAM-dependent_MTases_sf"/>
</dbReference>
<keyword evidence="2" id="KW-0808">Transferase</keyword>
<feature type="compositionally biased region" description="Low complexity" evidence="3">
    <location>
        <begin position="1062"/>
        <end position="1072"/>
    </location>
</feature>
<protein>
    <recommendedName>
        <fullName evidence="5">DNA (cytosine-5-)-methyltransferase</fullName>
    </recommendedName>
</protein>
<dbReference type="CDD" id="cd05162">
    <property type="entry name" value="PWWP"/>
    <property type="match status" value="1"/>
</dbReference>
<dbReference type="CDD" id="cd20404">
    <property type="entry name" value="Tudor_Agenet_AtEML-like"/>
    <property type="match status" value="1"/>
</dbReference>
<feature type="compositionally biased region" description="Basic and acidic residues" evidence="3">
    <location>
        <begin position="291"/>
        <end position="300"/>
    </location>
</feature>
<keyword evidence="1" id="KW-0489">Methyltransferase</keyword>
<dbReference type="InterPro" id="IPR001525">
    <property type="entry name" value="C5_MeTfrase"/>
</dbReference>
<dbReference type="Pfam" id="PF00145">
    <property type="entry name" value="DNA_methylase"/>
    <property type="match status" value="1"/>
</dbReference>
<accession>A0A7S0D4M6</accession>
<evidence type="ECO:0000313" key="4">
    <source>
        <dbReference type="EMBL" id="CAD8443346.1"/>
    </source>
</evidence>
<proteinExistence type="predicted"/>
<reference evidence="4" key="1">
    <citation type="submission" date="2021-01" db="EMBL/GenBank/DDBJ databases">
        <authorList>
            <person name="Corre E."/>
            <person name="Pelletier E."/>
            <person name="Niang G."/>
            <person name="Scheremetjew M."/>
            <person name="Finn R."/>
            <person name="Kale V."/>
            <person name="Holt S."/>
            <person name="Cochrane G."/>
            <person name="Meng A."/>
            <person name="Brown T."/>
            <person name="Cohen L."/>
        </authorList>
    </citation>
    <scope>NUCLEOTIDE SEQUENCE</scope>
    <source>
        <strain evidence="4">CCAC1681</strain>
    </source>
</reference>
<feature type="region of interest" description="Disordered" evidence="3">
    <location>
        <begin position="1136"/>
        <end position="1158"/>
    </location>
</feature>
<organism evidence="4">
    <name type="scientific">Micromonas pusilla</name>
    <name type="common">Picoplanktonic green alga</name>
    <name type="synonym">Chromulina pusilla</name>
    <dbReference type="NCBI Taxonomy" id="38833"/>
    <lineage>
        <taxon>Eukaryota</taxon>
        <taxon>Viridiplantae</taxon>
        <taxon>Chlorophyta</taxon>
        <taxon>Mamiellophyceae</taxon>
        <taxon>Mamiellales</taxon>
        <taxon>Mamiellaceae</taxon>
        <taxon>Micromonas</taxon>
    </lineage>
</organism>
<feature type="compositionally biased region" description="Basic and acidic residues" evidence="3">
    <location>
        <begin position="319"/>
        <end position="335"/>
    </location>
</feature>
<feature type="compositionally biased region" description="Basic and acidic residues" evidence="3">
    <location>
        <begin position="875"/>
        <end position="885"/>
    </location>
</feature>